<organism evidence="2">
    <name type="scientific">marine metagenome</name>
    <dbReference type="NCBI Taxonomy" id="408172"/>
    <lineage>
        <taxon>unclassified sequences</taxon>
        <taxon>metagenomes</taxon>
        <taxon>ecological metagenomes</taxon>
    </lineage>
</organism>
<proteinExistence type="predicted"/>
<dbReference type="PANTHER" id="PTHR42930">
    <property type="entry name" value="PHOSPHATE-SPECIFIC TRANSPORT SYSTEM ACCESSORY PROTEIN PHOU"/>
    <property type="match status" value="1"/>
</dbReference>
<name>A0A382I3R2_9ZZZZ</name>
<sequence>MWKNIIGVFKKDNLYQQAFDEACEMMETNGKMYAASVESLRQSDTAEIKIDIYALDKEINKAERDVRKKVMKHLILSGDAQLTSGLALVSVVIDIERIGDYTKNIFDLARRHPKRLNAGSLEAQLKALEEHTSEVFHNTIEAFKNSDEDLARQVMDDYKEDISADSEKMTDDIIGGIVSDLKSPEAAAVVLYARFLKRIGSHSRNMATSIVNPFHRIGYNEKTDKNPGTDIIPPSE</sequence>
<accession>A0A382I3R2</accession>
<dbReference type="PANTHER" id="PTHR42930:SF3">
    <property type="entry name" value="PHOSPHATE-SPECIFIC TRANSPORT SYSTEM ACCESSORY PROTEIN PHOU"/>
    <property type="match status" value="1"/>
</dbReference>
<dbReference type="InterPro" id="IPR026022">
    <property type="entry name" value="PhoU_dom"/>
</dbReference>
<evidence type="ECO:0000313" key="2">
    <source>
        <dbReference type="EMBL" id="SVB94304.1"/>
    </source>
</evidence>
<dbReference type="AlphaFoldDB" id="A0A382I3R2"/>
<dbReference type="InterPro" id="IPR028366">
    <property type="entry name" value="PhoU"/>
</dbReference>
<dbReference type="GO" id="GO:0030643">
    <property type="term" value="P:intracellular phosphate ion homeostasis"/>
    <property type="evidence" value="ECO:0007669"/>
    <property type="project" value="InterPro"/>
</dbReference>
<dbReference type="Pfam" id="PF01895">
    <property type="entry name" value="PhoU"/>
    <property type="match status" value="2"/>
</dbReference>
<reference evidence="2" key="1">
    <citation type="submission" date="2018-05" db="EMBL/GenBank/DDBJ databases">
        <authorList>
            <person name="Lanie J.A."/>
            <person name="Ng W.-L."/>
            <person name="Kazmierczak K.M."/>
            <person name="Andrzejewski T.M."/>
            <person name="Davidsen T.M."/>
            <person name="Wayne K.J."/>
            <person name="Tettelin H."/>
            <person name="Glass J.I."/>
            <person name="Rusch D."/>
            <person name="Podicherti R."/>
            <person name="Tsui H.-C.T."/>
            <person name="Winkler M.E."/>
        </authorList>
    </citation>
    <scope>NUCLEOTIDE SEQUENCE</scope>
</reference>
<dbReference type="GO" id="GO:0045936">
    <property type="term" value="P:negative regulation of phosphate metabolic process"/>
    <property type="evidence" value="ECO:0007669"/>
    <property type="project" value="InterPro"/>
</dbReference>
<dbReference type="SUPFAM" id="SSF109755">
    <property type="entry name" value="PhoU-like"/>
    <property type="match status" value="1"/>
</dbReference>
<dbReference type="InterPro" id="IPR038078">
    <property type="entry name" value="PhoU-like_sf"/>
</dbReference>
<feature type="domain" description="PhoU" evidence="1">
    <location>
        <begin position="24"/>
        <end position="107"/>
    </location>
</feature>
<feature type="domain" description="PhoU" evidence="1">
    <location>
        <begin position="128"/>
        <end position="209"/>
    </location>
</feature>
<dbReference type="EMBL" id="UINC01065047">
    <property type="protein sequence ID" value="SVB94304.1"/>
    <property type="molecule type" value="Genomic_DNA"/>
</dbReference>
<gene>
    <name evidence="2" type="ORF">METZ01_LOCUS247158</name>
</gene>
<protein>
    <recommendedName>
        <fullName evidence="1">PhoU domain-containing protein</fullName>
    </recommendedName>
</protein>
<dbReference type="Gene3D" id="1.20.58.220">
    <property type="entry name" value="Phosphate transport system protein phou homolog 2, domain 2"/>
    <property type="match status" value="1"/>
</dbReference>
<evidence type="ECO:0000259" key="1">
    <source>
        <dbReference type="Pfam" id="PF01895"/>
    </source>
</evidence>